<dbReference type="RefSeq" id="WP_024733238.1">
    <property type="nucleotide sequence ID" value="NZ_CALBAT010000012.1"/>
</dbReference>
<dbReference type="Proteomes" id="UP000261080">
    <property type="component" value="Unassembled WGS sequence"/>
</dbReference>
<organism evidence="3 4">
    <name type="scientific">Sellimonas intestinalis</name>
    <dbReference type="NCBI Taxonomy" id="1653434"/>
    <lineage>
        <taxon>Bacteria</taxon>
        <taxon>Bacillati</taxon>
        <taxon>Bacillota</taxon>
        <taxon>Clostridia</taxon>
        <taxon>Lachnospirales</taxon>
        <taxon>Lachnospiraceae</taxon>
        <taxon>Sellimonas</taxon>
    </lineage>
</organism>
<dbReference type="PANTHER" id="PTHR46558:SF14">
    <property type="entry name" value="HTH-TYPE TRANSCRIPTIONAL REGULATOR ANSR"/>
    <property type="match status" value="1"/>
</dbReference>
<dbReference type="Gene3D" id="1.10.260.40">
    <property type="entry name" value="lambda repressor-like DNA-binding domains"/>
    <property type="match status" value="1"/>
</dbReference>
<gene>
    <name evidence="3" type="ORF">DW016_11965</name>
</gene>
<evidence type="ECO:0000313" key="3">
    <source>
        <dbReference type="EMBL" id="RGE85702.1"/>
    </source>
</evidence>
<dbReference type="InterPro" id="IPR010982">
    <property type="entry name" value="Lambda_DNA-bd_dom_sf"/>
</dbReference>
<evidence type="ECO:0000259" key="2">
    <source>
        <dbReference type="PROSITE" id="PS50943"/>
    </source>
</evidence>
<protein>
    <submittedName>
        <fullName evidence="3">XRE family transcriptional regulator</fullName>
    </submittedName>
</protein>
<dbReference type="SMART" id="SM00530">
    <property type="entry name" value="HTH_XRE"/>
    <property type="match status" value="1"/>
</dbReference>
<dbReference type="PANTHER" id="PTHR46558">
    <property type="entry name" value="TRACRIPTIONAL REGULATORY PROTEIN-RELATED-RELATED"/>
    <property type="match status" value="1"/>
</dbReference>
<reference evidence="3 4" key="1">
    <citation type="submission" date="2018-08" db="EMBL/GenBank/DDBJ databases">
        <title>A genome reference for cultivated species of the human gut microbiota.</title>
        <authorList>
            <person name="Zou Y."/>
            <person name="Xue W."/>
            <person name="Luo G."/>
        </authorList>
    </citation>
    <scope>NUCLEOTIDE SEQUENCE [LARGE SCALE GENOMIC DNA]</scope>
    <source>
        <strain evidence="3 4">AF37-2AT</strain>
    </source>
</reference>
<accession>A0A3E3JZR2</accession>
<sequence>MANVQLAKNLKILRKKHNYTQQDLSDILNITRQAYSHYEQALREPDLNTLVHLSHLYKVSLDELIAGNIHPDEVRESMPVYKYRLGETSDHKWSICLTEQDLNLLEKFRNASENTQQVILEFLDKS</sequence>
<dbReference type="AlphaFoldDB" id="A0A3E3JZR2"/>
<proteinExistence type="predicted"/>
<comment type="caution">
    <text evidence="3">The sequence shown here is derived from an EMBL/GenBank/DDBJ whole genome shotgun (WGS) entry which is preliminary data.</text>
</comment>
<name>A0A3E3JZR2_9FIRM</name>
<feature type="domain" description="HTH cro/C1-type" evidence="2">
    <location>
        <begin position="10"/>
        <end position="64"/>
    </location>
</feature>
<keyword evidence="1" id="KW-0238">DNA-binding</keyword>
<keyword evidence="4" id="KW-1185">Reference proteome</keyword>
<dbReference type="OrthoDB" id="2222263at2"/>
<dbReference type="EMBL" id="QVLX01000007">
    <property type="protein sequence ID" value="RGE85702.1"/>
    <property type="molecule type" value="Genomic_DNA"/>
</dbReference>
<dbReference type="PROSITE" id="PS50943">
    <property type="entry name" value="HTH_CROC1"/>
    <property type="match status" value="1"/>
</dbReference>
<dbReference type="GeneID" id="97193435"/>
<dbReference type="Pfam" id="PF01381">
    <property type="entry name" value="HTH_3"/>
    <property type="match status" value="1"/>
</dbReference>
<dbReference type="SUPFAM" id="SSF47413">
    <property type="entry name" value="lambda repressor-like DNA-binding domains"/>
    <property type="match status" value="1"/>
</dbReference>
<dbReference type="InterPro" id="IPR001387">
    <property type="entry name" value="Cro/C1-type_HTH"/>
</dbReference>
<evidence type="ECO:0000313" key="4">
    <source>
        <dbReference type="Proteomes" id="UP000261080"/>
    </source>
</evidence>
<dbReference type="GO" id="GO:0003677">
    <property type="term" value="F:DNA binding"/>
    <property type="evidence" value="ECO:0007669"/>
    <property type="project" value="UniProtKB-KW"/>
</dbReference>
<dbReference type="CDD" id="cd00093">
    <property type="entry name" value="HTH_XRE"/>
    <property type="match status" value="1"/>
</dbReference>
<evidence type="ECO:0000256" key="1">
    <source>
        <dbReference type="ARBA" id="ARBA00023125"/>
    </source>
</evidence>